<feature type="compositionally biased region" description="Polar residues" evidence="5">
    <location>
        <begin position="1329"/>
        <end position="1342"/>
    </location>
</feature>
<feature type="region of interest" description="Disordered" evidence="5">
    <location>
        <begin position="1289"/>
        <end position="1356"/>
    </location>
</feature>
<keyword evidence="8" id="KW-1185">Reference proteome</keyword>
<accession>A0A075AG77</accession>
<feature type="compositionally biased region" description="Acidic residues" evidence="5">
    <location>
        <begin position="299"/>
        <end position="311"/>
    </location>
</feature>
<feature type="domain" description="PDZ" evidence="6">
    <location>
        <begin position="970"/>
        <end position="1058"/>
    </location>
</feature>
<dbReference type="EMBL" id="KL596698">
    <property type="protein sequence ID" value="KER28474.1"/>
    <property type="molecule type" value="Genomic_DNA"/>
</dbReference>
<sequence length="1788" mass="194230">DIHERVVVHSVTIARDGGILDWDDLVRDVLDDRELVTAHYSIATLANSTATTLTSATAEKDPTLALNSTDQLFRHLCTPLVVDLCSDSGAGGSYHSGPQSNEASGSGESATGFPRLAANSGLVRAIAAASPAACREPGNTLSASAVAEDNNLNGSSRSSSSLSLNMSSGSCNGHHTHSSNTWKQPEQAKTAGEEPVRKNSLPIPDNRGQLTCPHFGSHPSRTSELDRIFRVTNHSVTDATFWEPLRSSEPSGTLPSSVGRNSSTPDSSGVWHQAFSPTTFATLASVLCRRRDCIEMNWDTDEDEDDEEEEESRAGDIVRPNENRANANFINSDDHARMMTSPRPLSEIWNGKQTTHLMHKNDSSASRIQTYMAPVPPSNVSLLQSVVSEVPSSKLWPLPPEPVVEETSGSDTLRDREKIHDRKNVVGCQTDFADHLQLSSVGDKSLPQPSYIHSKATGSLVVQSITSTTVTTSLPCWNAPAAGDRQLDFEIPSLDLTHPIELLTSTVKPLCSRTFFSGLGVPTIVEEEEEVSVDYDTSLMTSSMHKPASEYLDGPPVATGHHLTQETPEEDYPLLRPDYFVNVDRSEHSSGGTTTKNNREFSPSLGENVEILRDSFVACPSLVQHPTDEIAHRSSIPRGLPLPAVLRWLESTQTGNEQMTAQPESPAGTNVISSTAPRVSGNMPILSGPTFPDRTTKQEPRPIGEEVKITRTTNPDTVLVRLRNTRRGENLGIQIKPVFVDSAKLPREANIQSSTTDRVGRDMFQAALSQPELVLEVLPRAASGTTVGQVEPPCEKPEKLCCRLIVIDDQSAKAKEAEAQGSNGLGFSLTSRDHPVLKERMVCVKSVLPGGAALMDGRLHPGDRLVQVDGHDVAILGQARAVHLLREKPVNSIVKLLVWREPAANVSRGSGMVASPTASNKPLAKDATIPVTPTSTKKVEDLADYRIHSINPAHFKIFDLYIPLPQTPTNLPMENPSTSSPVTLGVSVSVRPSLPPHVPLQASHREPDNSENAVFVRTVIEGGAAYSDGRLQVGDRLLSIDGIPLSGISGADALTRMKTVIARNLAEKRPSVRLLIARLRVEPETSSAHEQRERIGDGSMASGTSVETHSTGHVQNMPKHTQSKTHLSNVPPVPVKTSMVVAAEVHSSDQTNQPPTLSYSRNESPLIPGRRNPQQELTQSTGTTPTPFVQKSSPRHHTHRQCRKPSHSARSSRRKERKPVYPSPGNAYAATLPKYKVSDVPTEDSTGFRAAASDSSPPTLRHHPCTDNQVVPPFPASSPLIPTAKVRGFRKNHSASSSQHDSEETVSSTDLNEEHNTGKPFRFALPKYHSSNTDLNGSSTAFSDPESERHSSAFRHPSHRRQVCTIVGPRYRCRENHPPCRVIIQQPRIDLSQMVLVPFDPDAWNGPVLKPRSSLKPEELTQISLDHQSSEYRFPAHIALTDVRSDSRQSTPASRATVATHSAISKMSALSYDSDGGTSRKTSQSSGTDLSVKQTHRRLIGRILKLVKSGRHRRFSHTELSVSTQTDPPIVQQPSPPDPAATKPGLVNKLCVDSQTAQCGLGDEQAHQLTSVPKTRTDLFTQAPISSGSNVSCATFNTMSRNPSVSQNPDAFDPDHTESKAQDHVYSTANSEPNEVHGASMSGLSRTVPSLPRGKDDRTGRPNHPYADLSFHQPAEVVTNRPGSCAKGVQTTFVFPTVNLAQSSINRLFDTDASSCSTAYESVLEFLEPTETGTSSPKQKTSREVYEDAEALYRYLADMKRQSGQQTPQTNDNDSPERSTTPNCQTSS</sequence>
<feature type="region of interest" description="Disordered" evidence="5">
    <location>
        <begin position="654"/>
        <end position="710"/>
    </location>
</feature>
<dbReference type="STRING" id="6198.A0A075AG77"/>
<feature type="compositionally biased region" description="Polar residues" evidence="5">
    <location>
        <begin position="1476"/>
        <end position="1493"/>
    </location>
</feature>
<dbReference type="Gene3D" id="3.10.20.90">
    <property type="entry name" value="Phosphatidylinositol 3-kinase Catalytic Subunit, Chain A, domain 1"/>
    <property type="match status" value="1"/>
</dbReference>
<dbReference type="GO" id="GO:0043296">
    <property type="term" value="C:apical junction complex"/>
    <property type="evidence" value="ECO:0007669"/>
    <property type="project" value="TreeGrafter"/>
</dbReference>
<feature type="compositionally biased region" description="Polar residues" evidence="5">
    <location>
        <begin position="1448"/>
        <end position="1462"/>
    </location>
</feature>
<feature type="compositionally biased region" description="Basic and acidic residues" evidence="5">
    <location>
        <begin position="312"/>
        <end position="322"/>
    </location>
</feature>
<dbReference type="RefSeq" id="XP_009167792.1">
    <property type="nucleotide sequence ID" value="XM_009169528.1"/>
</dbReference>
<dbReference type="GeneID" id="20327736"/>
<dbReference type="KEGG" id="ovi:T265_13569"/>
<keyword evidence="4" id="KW-0131">Cell cycle</keyword>
<feature type="compositionally biased region" description="Basic and acidic residues" evidence="5">
    <location>
        <begin position="1613"/>
        <end position="1623"/>
    </location>
</feature>
<feature type="compositionally biased region" description="Polar residues" evidence="5">
    <location>
        <begin position="248"/>
        <end position="267"/>
    </location>
</feature>
<dbReference type="GO" id="GO:0008104">
    <property type="term" value="P:intracellular protein localization"/>
    <property type="evidence" value="ECO:0007669"/>
    <property type="project" value="TreeGrafter"/>
</dbReference>
<organism evidence="7 8">
    <name type="scientific">Opisthorchis viverrini</name>
    <name type="common">Southeast Asian liver fluke</name>
    <dbReference type="NCBI Taxonomy" id="6198"/>
    <lineage>
        <taxon>Eukaryota</taxon>
        <taxon>Metazoa</taxon>
        <taxon>Spiralia</taxon>
        <taxon>Lophotrochozoa</taxon>
        <taxon>Platyhelminthes</taxon>
        <taxon>Trematoda</taxon>
        <taxon>Digenea</taxon>
        <taxon>Opisthorchiida</taxon>
        <taxon>Opisthorchiata</taxon>
        <taxon>Opisthorchiidae</taxon>
        <taxon>Opisthorchis</taxon>
    </lineage>
</organism>
<feature type="region of interest" description="Disordered" evidence="5">
    <location>
        <begin position="1443"/>
        <end position="1462"/>
    </location>
</feature>
<feature type="compositionally biased region" description="Polar residues" evidence="5">
    <location>
        <begin position="1294"/>
        <end position="1310"/>
    </location>
</feature>
<dbReference type="GO" id="GO:0051660">
    <property type="term" value="P:establishment of centrosome localization"/>
    <property type="evidence" value="ECO:0007669"/>
    <property type="project" value="TreeGrafter"/>
</dbReference>
<dbReference type="SMART" id="SM00228">
    <property type="entry name" value="PDZ"/>
    <property type="match status" value="2"/>
</dbReference>
<dbReference type="GO" id="GO:0005938">
    <property type="term" value="C:cell cortex"/>
    <property type="evidence" value="ECO:0007669"/>
    <property type="project" value="TreeGrafter"/>
</dbReference>
<reference evidence="7 8" key="1">
    <citation type="submission" date="2013-11" db="EMBL/GenBank/DDBJ databases">
        <title>Opisthorchis viverrini - life in the bile duct.</title>
        <authorList>
            <person name="Young N.D."/>
            <person name="Nagarajan N."/>
            <person name="Lin S.J."/>
            <person name="Korhonen P.K."/>
            <person name="Jex A.R."/>
            <person name="Hall R.S."/>
            <person name="Safavi-Hemami H."/>
            <person name="Kaewkong W."/>
            <person name="Bertrand D."/>
            <person name="Gao S."/>
            <person name="Seet Q."/>
            <person name="Wongkham S."/>
            <person name="Teh B.T."/>
            <person name="Wongkham C."/>
            <person name="Intapan P.M."/>
            <person name="Maleewong W."/>
            <person name="Yang X."/>
            <person name="Hu M."/>
            <person name="Wang Z."/>
            <person name="Hofmann A."/>
            <person name="Sternberg P.W."/>
            <person name="Tan P."/>
            <person name="Wang J."/>
            <person name="Gasser R.B."/>
        </authorList>
    </citation>
    <scope>NUCLEOTIDE SEQUENCE [LARGE SCALE GENOMIC DNA]</scope>
</reference>
<dbReference type="Proteomes" id="UP000054324">
    <property type="component" value="Unassembled WGS sequence"/>
</dbReference>
<feature type="region of interest" description="Disordered" evidence="5">
    <location>
        <begin position="1470"/>
        <end position="1493"/>
    </location>
</feature>
<feature type="region of interest" description="Disordered" evidence="5">
    <location>
        <begin position="1600"/>
        <end position="1668"/>
    </location>
</feature>
<dbReference type="GO" id="GO:0000226">
    <property type="term" value="P:microtubule cytoskeleton organization"/>
    <property type="evidence" value="ECO:0007669"/>
    <property type="project" value="TreeGrafter"/>
</dbReference>
<dbReference type="InterPro" id="IPR052213">
    <property type="entry name" value="PAR3"/>
</dbReference>
<dbReference type="Pfam" id="PF00595">
    <property type="entry name" value="PDZ"/>
    <property type="match status" value="2"/>
</dbReference>
<feature type="region of interest" description="Disordered" evidence="5">
    <location>
        <begin position="299"/>
        <end position="326"/>
    </location>
</feature>
<evidence type="ECO:0000256" key="3">
    <source>
        <dbReference type="ARBA" id="ARBA00022737"/>
    </source>
</evidence>
<dbReference type="InterPro" id="IPR001478">
    <property type="entry name" value="PDZ"/>
</dbReference>
<feature type="compositionally biased region" description="Basic and acidic residues" evidence="5">
    <location>
        <begin position="694"/>
        <end position="709"/>
    </location>
</feature>
<feature type="compositionally biased region" description="Basic and acidic residues" evidence="5">
    <location>
        <begin position="1083"/>
        <end position="1096"/>
    </location>
</feature>
<keyword evidence="2" id="KW-0132">Cell division</keyword>
<feature type="domain" description="PDZ" evidence="6">
    <location>
        <begin position="820"/>
        <end position="887"/>
    </location>
</feature>
<name>A0A075AG77_OPIVI</name>
<dbReference type="GO" id="GO:0035091">
    <property type="term" value="F:phosphatidylinositol binding"/>
    <property type="evidence" value="ECO:0007669"/>
    <property type="project" value="TreeGrafter"/>
</dbReference>
<dbReference type="GO" id="GO:0045197">
    <property type="term" value="P:establishment or maintenance of epithelial cell apical/basal polarity"/>
    <property type="evidence" value="ECO:0007669"/>
    <property type="project" value="TreeGrafter"/>
</dbReference>
<dbReference type="CTD" id="20327736"/>
<feature type="compositionally biased region" description="Polar residues" evidence="5">
    <location>
        <begin position="1600"/>
        <end position="1609"/>
    </location>
</feature>
<feature type="compositionally biased region" description="Polar residues" evidence="5">
    <location>
        <begin position="1762"/>
        <end position="1788"/>
    </location>
</feature>
<evidence type="ECO:0000313" key="8">
    <source>
        <dbReference type="Proteomes" id="UP000054324"/>
    </source>
</evidence>
<feature type="compositionally biased region" description="Polar residues" evidence="5">
    <location>
        <begin position="1172"/>
        <end position="1192"/>
    </location>
</feature>
<feature type="region of interest" description="Disordered" evidence="5">
    <location>
        <begin position="1083"/>
        <end position="1132"/>
    </location>
</feature>
<proteinExistence type="inferred from homology"/>
<feature type="compositionally biased region" description="Basic residues" evidence="5">
    <location>
        <begin position="1193"/>
        <end position="1217"/>
    </location>
</feature>
<gene>
    <name evidence="7" type="ORF">T265_13569</name>
</gene>
<protein>
    <recommendedName>
        <fullName evidence="6">PDZ domain-containing protein</fullName>
    </recommendedName>
</protein>
<feature type="region of interest" description="Disordered" evidence="5">
    <location>
        <begin position="243"/>
        <end position="270"/>
    </location>
</feature>
<feature type="compositionally biased region" description="Polar residues" evidence="5">
    <location>
        <begin position="654"/>
        <end position="677"/>
    </location>
</feature>
<dbReference type="InterPro" id="IPR021922">
    <property type="entry name" value="Par3/HAL_N"/>
</dbReference>
<comment type="similarity">
    <text evidence="1">Belongs to the PAR3 family.</text>
</comment>
<keyword evidence="3" id="KW-0677">Repeat</keyword>
<feature type="region of interest" description="Disordered" evidence="5">
    <location>
        <begin position="1757"/>
        <end position="1788"/>
    </location>
</feature>
<evidence type="ECO:0000256" key="5">
    <source>
        <dbReference type="SAM" id="MobiDB-lite"/>
    </source>
</evidence>
<dbReference type="OrthoDB" id="6264899at2759"/>
<evidence type="ECO:0000259" key="6">
    <source>
        <dbReference type="PROSITE" id="PS50106"/>
    </source>
</evidence>
<feature type="compositionally biased region" description="Polar residues" evidence="5">
    <location>
        <begin position="1148"/>
        <end position="1163"/>
    </location>
</feature>
<feature type="region of interest" description="Disordered" evidence="5">
    <location>
        <begin position="908"/>
        <end position="928"/>
    </location>
</feature>
<feature type="non-terminal residue" evidence="7">
    <location>
        <position position="1"/>
    </location>
</feature>
<feature type="region of interest" description="Disordered" evidence="5">
    <location>
        <begin position="1144"/>
        <end position="1266"/>
    </location>
</feature>
<dbReference type="GO" id="GO:0030010">
    <property type="term" value="P:establishment of cell polarity"/>
    <property type="evidence" value="ECO:0007669"/>
    <property type="project" value="TreeGrafter"/>
</dbReference>
<feature type="region of interest" description="Disordered" evidence="5">
    <location>
        <begin position="150"/>
        <end position="221"/>
    </location>
</feature>
<dbReference type="GO" id="GO:0016324">
    <property type="term" value="C:apical plasma membrane"/>
    <property type="evidence" value="ECO:0007669"/>
    <property type="project" value="TreeGrafter"/>
</dbReference>
<dbReference type="Gene3D" id="2.30.42.10">
    <property type="match status" value="2"/>
</dbReference>
<feature type="compositionally biased region" description="Low complexity" evidence="5">
    <location>
        <begin position="150"/>
        <end position="173"/>
    </location>
</feature>
<dbReference type="PROSITE" id="PS50106">
    <property type="entry name" value="PDZ"/>
    <property type="match status" value="2"/>
</dbReference>
<evidence type="ECO:0000256" key="4">
    <source>
        <dbReference type="ARBA" id="ARBA00023306"/>
    </source>
</evidence>
<feature type="region of interest" description="Disordered" evidence="5">
    <location>
        <begin position="91"/>
        <end position="112"/>
    </location>
</feature>
<dbReference type="PANTHER" id="PTHR16484">
    <property type="entry name" value="PARTITIONING DEFECTIVE 3 RELATED"/>
    <property type="match status" value="1"/>
</dbReference>
<feature type="compositionally biased region" description="Polar residues" evidence="5">
    <location>
        <begin position="1101"/>
        <end position="1128"/>
    </location>
</feature>
<dbReference type="SUPFAM" id="SSF50156">
    <property type="entry name" value="PDZ domain-like"/>
    <property type="match status" value="2"/>
</dbReference>
<evidence type="ECO:0000256" key="1">
    <source>
        <dbReference type="ARBA" id="ARBA00005358"/>
    </source>
</evidence>
<dbReference type="Pfam" id="PF12053">
    <property type="entry name" value="Par3_HAL_N_term"/>
    <property type="match status" value="1"/>
</dbReference>
<dbReference type="GO" id="GO:0005912">
    <property type="term" value="C:adherens junction"/>
    <property type="evidence" value="ECO:0007669"/>
    <property type="project" value="TreeGrafter"/>
</dbReference>
<dbReference type="GO" id="GO:0051301">
    <property type="term" value="P:cell division"/>
    <property type="evidence" value="ECO:0007669"/>
    <property type="project" value="UniProtKB-KW"/>
</dbReference>
<dbReference type="GO" id="GO:0007155">
    <property type="term" value="P:cell adhesion"/>
    <property type="evidence" value="ECO:0007669"/>
    <property type="project" value="TreeGrafter"/>
</dbReference>
<feature type="compositionally biased region" description="Polar residues" evidence="5">
    <location>
        <begin position="96"/>
        <end position="109"/>
    </location>
</feature>
<dbReference type="PANTHER" id="PTHR16484:SF17">
    <property type="entry name" value="BAZOOKA, ISOFORM B"/>
    <property type="match status" value="1"/>
</dbReference>
<evidence type="ECO:0000313" key="7">
    <source>
        <dbReference type="EMBL" id="KER28474.1"/>
    </source>
</evidence>
<feature type="region of interest" description="Disordered" evidence="5">
    <location>
        <begin position="1514"/>
        <end position="1545"/>
    </location>
</feature>
<dbReference type="InterPro" id="IPR036034">
    <property type="entry name" value="PDZ_sf"/>
</dbReference>
<evidence type="ECO:0000256" key="2">
    <source>
        <dbReference type="ARBA" id="ARBA00022618"/>
    </source>
</evidence>